<dbReference type="InterPro" id="IPR008979">
    <property type="entry name" value="Galactose-bd-like_sf"/>
</dbReference>
<accession>S0EWS5</accession>
<sequence>MPNPQTYSDPYPLSATAIAGLTTPMNAWMAKVHRQSRFGMTTAELWFYKDGSWIASPAPVLMTAGNHPVLRRRLREPATLEATLLDPQGLLAPTNVSSIYNQGINGFEPLVTEARPILFRVGTWCYNDLALGLMANAMIWNAPPSPQQYAMHLTAVPASGQLSYLTDGVFTPWNATSNPNQHAVTFSLNANQVLTLTFDLGSVKMVHHIAARFGTGGLTGCTLPASLTVAFSNDNVHWVSMPARPVGGPKGDWDEAYLNDATDPNVTEVFICDVEQNARYVQLQMVAYQNQTIGLDEVGIFGGMAGQWLGMNRFCGYLGDSMAYDAEGYFTFSATDVLKRLADNNETRLTAPFGNVDVADIAYALLTGAGYWPGAMGAYDGPWIGSQIGWQSGVGLTGLIMPIWQGQGNNHLGYQYELWHEVGWIFEADGNGVLQVREPPYRQMRPDRVLISAPDGNEDVRHVVRTGTGKELRNAVSITTGKVSAGQLGVTVQLYDPASVAAFGHRRLIVTDPLLITPDLQTKMGAAILRDYAWRLWRLHCEISPDYDTKIHSIHAFRTTLRPALSAKTQAGVTVQELWSLEAIEEHFMPGEWWGLAEYAPYVPSALPPPTITSLDSSSTSPYALTIRWQSYTGQPGVVGFRVYYSTASSSGPFTLANGSSPAPVGATAYTFGSFNGGQQVWAYVTTLDINGHESVPSVVYSALAGGAPMQQSGWVVTDLSPAGQTSVATTQGGVSGTTYEFAFLFSSPPAGLRGFFFTYAVGSIPNNQDDFRSWVHAVGSDVGHINVPAGQRGSSQNEFAPPWVAGSLTWYQRLFVPGGIASGTKIYWRLWSWYNGQWLGSNIVDWQF</sequence>
<evidence type="ECO:0000313" key="2">
    <source>
        <dbReference type="Proteomes" id="UP000014227"/>
    </source>
</evidence>
<protein>
    <recommendedName>
        <fullName evidence="3">F5/8 type C domain</fullName>
    </recommendedName>
</protein>
<dbReference type="Gene3D" id="2.60.40.10">
    <property type="entry name" value="Immunoglobulins"/>
    <property type="match status" value="1"/>
</dbReference>
<dbReference type="InterPro" id="IPR013783">
    <property type="entry name" value="Ig-like_fold"/>
</dbReference>
<proteinExistence type="predicted"/>
<dbReference type="InParanoid" id="S0EWS5"/>
<name>S0EWS5_CHTCT</name>
<dbReference type="SUPFAM" id="SSF49785">
    <property type="entry name" value="Galactose-binding domain-like"/>
    <property type="match status" value="1"/>
</dbReference>
<dbReference type="RefSeq" id="WP_016483733.1">
    <property type="nucleotide sequence ID" value="NC_021487.1"/>
</dbReference>
<dbReference type="HOGENOM" id="CLU_335790_0_0_0"/>
<evidence type="ECO:0008006" key="3">
    <source>
        <dbReference type="Google" id="ProtNLM"/>
    </source>
</evidence>
<reference evidence="2" key="1">
    <citation type="submission" date="2013-03" db="EMBL/GenBank/DDBJ databases">
        <title>Genome sequence of Chthonomonas calidirosea, the first sequenced genome from the Armatimonadetes phylum (formally candidate division OP10).</title>
        <authorList>
            <person name="Lee K.C.Y."/>
            <person name="Morgan X.C."/>
            <person name="Dunfield P.F."/>
            <person name="Tamas I."/>
            <person name="Houghton K.M."/>
            <person name="Vyssotski M."/>
            <person name="Ryan J.L.J."/>
            <person name="Lagutin K."/>
            <person name="McDonald I.R."/>
            <person name="Stott M.B."/>
        </authorList>
    </citation>
    <scope>NUCLEOTIDE SEQUENCE [LARGE SCALE GENOMIC DNA]</scope>
    <source>
        <strain evidence="2">DSM 23976 / ICMP 18418 / T49</strain>
    </source>
</reference>
<dbReference type="KEGG" id="ccz:CCALI_02415"/>
<dbReference type="AlphaFoldDB" id="S0EWS5"/>
<evidence type="ECO:0000313" key="1">
    <source>
        <dbReference type="EMBL" id="CCW36219.1"/>
    </source>
</evidence>
<keyword evidence="2" id="KW-1185">Reference proteome</keyword>
<dbReference type="Proteomes" id="UP000014227">
    <property type="component" value="Chromosome I"/>
</dbReference>
<organism evidence="1 2">
    <name type="scientific">Chthonomonas calidirosea (strain DSM 23976 / ICMP 18418 / T49)</name>
    <dbReference type="NCBI Taxonomy" id="1303518"/>
    <lineage>
        <taxon>Bacteria</taxon>
        <taxon>Bacillati</taxon>
        <taxon>Armatimonadota</taxon>
        <taxon>Chthonomonadia</taxon>
        <taxon>Chthonomonadales</taxon>
        <taxon>Chthonomonadaceae</taxon>
        <taxon>Chthonomonas</taxon>
    </lineage>
</organism>
<gene>
    <name evidence="1" type="ORF">CCALI_02415</name>
</gene>
<dbReference type="PATRIC" id="fig|1303518.3.peg.2515"/>
<dbReference type="Gene3D" id="2.60.120.260">
    <property type="entry name" value="Galactose-binding domain-like"/>
    <property type="match status" value="1"/>
</dbReference>
<dbReference type="EMBL" id="HF951689">
    <property type="protein sequence ID" value="CCW36219.1"/>
    <property type="molecule type" value="Genomic_DNA"/>
</dbReference>